<feature type="repeat" description="PPR" evidence="3">
    <location>
        <begin position="458"/>
        <end position="492"/>
    </location>
</feature>
<dbReference type="Pfam" id="PF13041">
    <property type="entry name" value="PPR_2"/>
    <property type="match status" value="1"/>
</dbReference>
<comment type="caution">
    <text evidence="5">The sequence shown here is derived from an EMBL/GenBank/DDBJ whole genome shotgun (WGS) entry which is preliminary data.</text>
</comment>
<dbReference type="Pfam" id="PF13812">
    <property type="entry name" value="PPR_3"/>
    <property type="match status" value="1"/>
</dbReference>
<feature type="repeat" description="PPR" evidence="3">
    <location>
        <begin position="210"/>
        <end position="244"/>
    </location>
</feature>
<dbReference type="Pfam" id="PF01535">
    <property type="entry name" value="PPR"/>
    <property type="match status" value="4"/>
</dbReference>
<dbReference type="InterPro" id="IPR002885">
    <property type="entry name" value="PPR_rpt"/>
</dbReference>
<evidence type="ECO:0000256" key="2">
    <source>
        <dbReference type="ARBA" id="ARBA00022737"/>
    </source>
</evidence>
<evidence type="ECO:0000256" key="4">
    <source>
        <dbReference type="SAM" id="MobiDB-lite"/>
    </source>
</evidence>
<accession>A0AAN9SHJ0</accession>
<dbReference type="EMBL" id="JAYMYS010000004">
    <property type="protein sequence ID" value="KAK7394343.1"/>
    <property type="molecule type" value="Genomic_DNA"/>
</dbReference>
<protein>
    <recommendedName>
        <fullName evidence="7">Pentatricopeptide repeat-containing protein</fullName>
    </recommendedName>
</protein>
<evidence type="ECO:0008006" key="7">
    <source>
        <dbReference type="Google" id="ProtNLM"/>
    </source>
</evidence>
<organism evidence="5 6">
    <name type="scientific">Psophocarpus tetragonolobus</name>
    <name type="common">Winged bean</name>
    <name type="synonym">Dolichos tetragonolobus</name>
    <dbReference type="NCBI Taxonomy" id="3891"/>
    <lineage>
        <taxon>Eukaryota</taxon>
        <taxon>Viridiplantae</taxon>
        <taxon>Streptophyta</taxon>
        <taxon>Embryophyta</taxon>
        <taxon>Tracheophyta</taxon>
        <taxon>Spermatophyta</taxon>
        <taxon>Magnoliopsida</taxon>
        <taxon>eudicotyledons</taxon>
        <taxon>Gunneridae</taxon>
        <taxon>Pentapetalae</taxon>
        <taxon>rosids</taxon>
        <taxon>fabids</taxon>
        <taxon>Fabales</taxon>
        <taxon>Fabaceae</taxon>
        <taxon>Papilionoideae</taxon>
        <taxon>50 kb inversion clade</taxon>
        <taxon>NPAAA clade</taxon>
        <taxon>indigoferoid/millettioid clade</taxon>
        <taxon>Phaseoleae</taxon>
        <taxon>Psophocarpus</taxon>
    </lineage>
</organism>
<feature type="repeat" description="PPR" evidence="3">
    <location>
        <begin position="558"/>
        <end position="592"/>
    </location>
</feature>
<evidence type="ECO:0000256" key="3">
    <source>
        <dbReference type="PROSITE-ProRule" id="PRU00708"/>
    </source>
</evidence>
<evidence type="ECO:0000313" key="6">
    <source>
        <dbReference type="Proteomes" id="UP001386955"/>
    </source>
</evidence>
<feature type="repeat" description="PPR" evidence="3">
    <location>
        <begin position="422"/>
        <end position="456"/>
    </location>
</feature>
<keyword evidence="6" id="KW-1185">Reference proteome</keyword>
<gene>
    <name evidence="5" type="ORF">VNO78_14866</name>
</gene>
<sequence length="608" mass="68866">MPLLLRFPFQFQFQTCPQKLCYCPFISSSTGINACVSRRHNFLGIILLSQSKHSIGSSKFHESTPLSKDSVPAVDDFGLCGQEECVDRGRETVDTASFVSQKELELPPWGEVELEDVEGREGFGAALVSKEELPPWGVVEDGGHHDSRPVETSLSSSEGMGLMNEHGALFLEELDENVLSNRILVLSRTNKITSAMWYFRSMKLSGLSPNIHACNSLISGLLRNGWFDDCFKVFNFTTEKGLATGHTYSLILKAYAKVHGCNSALRFFRELENECNVQKDFDAIVYNTMISICRNVDNWSEIERLWRSMKENGRVGTRITYHLLINSFVRCDQSDLALYAYQEMVQNGFEPDSNTLNAIISVCAKEGNCDAALSVFKTMLKDELKPNLVACNALINSLGRAGELKQAFQVYNTIKSLDLKPDAYTFNALLSSLNKADRHHKALELFEMIERDQTSQFNIHLYNTVLMSCSKLRMWDRAIEILWQIEASGLSDLTMSYNLVIRTCEVARKPTIALQVYKHMVHQKCSPNIFTYLSVIRCCVRGDLWEELEEILNQTMSNATLYNVAVQGLCLRRNDNLANKVYTKMLESGLQPDIKTQVLMLRMISKRK</sequence>
<dbReference type="AlphaFoldDB" id="A0AAN9SHJ0"/>
<dbReference type="SUPFAM" id="SSF48452">
    <property type="entry name" value="TPR-like"/>
    <property type="match status" value="1"/>
</dbReference>
<dbReference type="Gene3D" id="1.25.40.10">
    <property type="entry name" value="Tetratricopeptide repeat domain"/>
    <property type="match status" value="4"/>
</dbReference>
<feature type="repeat" description="PPR" evidence="3">
    <location>
        <begin position="317"/>
        <end position="351"/>
    </location>
</feature>
<keyword evidence="2" id="KW-0677">Repeat</keyword>
<dbReference type="PANTHER" id="PTHR47447:SF17">
    <property type="entry name" value="OS12G0638900 PROTEIN"/>
    <property type="match status" value="1"/>
</dbReference>
<dbReference type="NCBIfam" id="TIGR00756">
    <property type="entry name" value="PPR"/>
    <property type="match status" value="7"/>
</dbReference>
<dbReference type="InterPro" id="IPR011990">
    <property type="entry name" value="TPR-like_helical_dom_sf"/>
</dbReference>
<dbReference type="PANTHER" id="PTHR47447">
    <property type="entry name" value="OS03G0856100 PROTEIN"/>
    <property type="match status" value="1"/>
</dbReference>
<evidence type="ECO:0000256" key="1">
    <source>
        <dbReference type="ARBA" id="ARBA00007626"/>
    </source>
</evidence>
<reference evidence="5 6" key="1">
    <citation type="submission" date="2024-01" db="EMBL/GenBank/DDBJ databases">
        <title>The genomes of 5 underutilized Papilionoideae crops provide insights into root nodulation and disease resistanc.</title>
        <authorList>
            <person name="Jiang F."/>
        </authorList>
    </citation>
    <scope>NUCLEOTIDE SEQUENCE [LARGE SCALE GENOMIC DNA]</scope>
    <source>
        <strain evidence="5">DUOXIRENSHENG_FW03</strain>
        <tissue evidence="5">Leaves</tissue>
    </source>
</reference>
<dbReference type="PROSITE" id="PS51375">
    <property type="entry name" value="PPR"/>
    <property type="match status" value="8"/>
</dbReference>
<feature type="repeat" description="PPR" evidence="3">
    <location>
        <begin position="387"/>
        <end position="421"/>
    </location>
</feature>
<feature type="repeat" description="PPR" evidence="3">
    <location>
        <begin position="352"/>
        <end position="386"/>
    </location>
</feature>
<dbReference type="Proteomes" id="UP001386955">
    <property type="component" value="Unassembled WGS sequence"/>
</dbReference>
<evidence type="ECO:0000313" key="5">
    <source>
        <dbReference type="EMBL" id="KAK7394343.1"/>
    </source>
</evidence>
<feature type="region of interest" description="Disordered" evidence="4">
    <location>
        <begin position="138"/>
        <end position="157"/>
    </location>
</feature>
<comment type="similarity">
    <text evidence="1">Belongs to the PPR family. P subfamily.</text>
</comment>
<name>A0AAN9SHJ0_PSOTE</name>
<proteinExistence type="inferred from homology"/>
<feature type="repeat" description="PPR" evidence="3">
    <location>
        <begin position="282"/>
        <end position="316"/>
    </location>
</feature>